<dbReference type="EMBL" id="MN740614">
    <property type="protein sequence ID" value="QHU35889.1"/>
    <property type="molecule type" value="Genomic_DNA"/>
</dbReference>
<name>A0A6C0LYR0_9ZZZZ</name>
<accession>A0A6C0LYR0</accession>
<proteinExistence type="predicted"/>
<keyword evidence="1" id="KW-0472">Membrane</keyword>
<keyword evidence="1" id="KW-0812">Transmembrane</keyword>
<sequence length="54" mass="6274">MVQIITNNLVKCMLLFCAVRYMCIIVNHDFTVNIHILYSLSFVIGWLLSARIND</sequence>
<evidence type="ECO:0000313" key="2">
    <source>
        <dbReference type="EMBL" id="QHU35889.1"/>
    </source>
</evidence>
<organism evidence="2">
    <name type="scientific">viral metagenome</name>
    <dbReference type="NCBI Taxonomy" id="1070528"/>
    <lineage>
        <taxon>unclassified sequences</taxon>
        <taxon>metagenomes</taxon>
        <taxon>organismal metagenomes</taxon>
    </lineage>
</organism>
<dbReference type="AlphaFoldDB" id="A0A6C0LYR0"/>
<evidence type="ECO:0000256" key="1">
    <source>
        <dbReference type="SAM" id="Phobius"/>
    </source>
</evidence>
<reference evidence="2" key="1">
    <citation type="journal article" date="2020" name="Nature">
        <title>Giant virus diversity and host interactions through global metagenomics.</title>
        <authorList>
            <person name="Schulz F."/>
            <person name="Roux S."/>
            <person name="Paez-Espino D."/>
            <person name="Jungbluth S."/>
            <person name="Walsh D.A."/>
            <person name="Denef V.J."/>
            <person name="McMahon K.D."/>
            <person name="Konstantinidis K.T."/>
            <person name="Eloe-Fadrosh E.A."/>
            <person name="Kyrpides N.C."/>
            <person name="Woyke T."/>
        </authorList>
    </citation>
    <scope>NUCLEOTIDE SEQUENCE</scope>
    <source>
        <strain evidence="2">GVMAG-S-1035085-51</strain>
    </source>
</reference>
<keyword evidence="1" id="KW-1133">Transmembrane helix</keyword>
<feature type="transmembrane region" description="Helical" evidence="1">
    <location>
        <begin position="34"/>
        <end position="52"/>
    </location>
</feature>
<protein>
    <submittedName>
        <fullName evidence="2">Uncharacterized protein</fullName>
    </submittedName>
</protein>